<sequence>MEAATGHRAPTLNGAPIPEAGAVQFHELCLWLERICPQPGGIGGTVSPRRETVRFRANPSLSFPAEEIAAILPPEEAGAPITVVANLFGLHGPSSPLPPALTERVILAEDSNALRDFLDLFNHRLLSLLFIIWKYYRHGYRYSPGATDAISRAVAALFGMETPDRRTARPLLLPYAGLLSLSHRSATVLGSIVGDFFDVPCAIEEFVLREIRIPQEALWLLGSASSVLGRETVAGETMKDVTGKFGVRFGPLDAERCDRLLPPEQDYQSLIELINLAIRDPLDWDLGFVLSPGEARPLILGQNRLGWASWLGDSPQTSQQFVIQL</sequence>
<dbReference type="PANTHER" id="PTHR35564:SF3">
    <property type="entry name" value="TYPE VI SECRETION SYSTEM BASEPLATE SUBUNIT TSSG"/>
    <property type="match status" value="1"/>
</dbReference>
<dbReference type="Pfam" id="PF06996">
    <property type="entry name" value="T6SS_TssG"/>
    <property type="match status" value="1"/>
</dbReference>
<gene>
    <name evidence="1" type="ORF">QO012_001446</name>
</gene>
<protein>
    <submittedName>
        <fullName evidence="1">Type VI secretion system protein ImpH</fullName>
    </submittedName>
</protein>
<comment type="caution">
    <text evidence="1">The sequence shown here is derived from an EMBL/GenBank/DDBJ whole genome shotgun (WGS) entry which is preliminary data.</text>
</comment>
<reference evidence="1 2" key="1">
    <citation type="submission" date="2023-07" db="EMBL/GenBank/DDBJ databases">
        <title>Genomic Encyclopedia of Type Strains, Phase IV (KMG-IV): sequencing the most valuable type-strain genomes for metagenomic binning, comparative biology and taxonomic classification.</title>
        <authorList>
            <person name="Goeker M."/>
        </authorList>
    </citation>
    <scope>NUCLEOTIDE SEQUENCE [LARGE SCALE GENOMIC DNA]</scope>
    <source>
        <strain evidence="1 2">DSM 19013</strain>
    </source>
</reference>
<organism evidence="1 2">
    <name type="scientific">Methylobacterium aerolatum</name>
    <dbReference type="NCBI Taxonomy" id="418708"/>
    <lineage>
        <taxon>Bacteria</taxon>
        <taxon>Pseudomonadati</taxon>
        <taxon>Pseudomonadota</taxon>
        <taxon>Alphaproteobacteria</taxon>
        <taxon>Hyphomicrobiales</taxon>
        <taxon>Methylobacteriaceae</taxon>
        <taxon>Methylobacterium</taxon>
    </lineage>
</organism>
<evidence type="ECO:0000313" key="2">
    <source>
        <dbReference type="Proteomes" id="UP001231124"/>
    </source>
</evidence>
<dbReference type="EMBL" id="JAUSVP010000003">
    <property type="protein sequence ID" value="MDQ0446955.1"/>
    <property type="molecule type" value="Genomic_DNA"/>
</dbReference>
<dbReference type="RefSeq" id="WP_307354064.1">
    <property type="nucleotide sequence ID" value="NZ_JAUSVP010000003.1"/>
</dbReference>
<accession>A0ABU0HX98</accession>
<name>A0ABU0HX98_9HYPH</name>
<dbReference type="Proteomes" id="UP001231124">
    <property type="component" value="Unassembled WGS sequence"/>
</dbReference>
<dbReference type="InterPro" id="IPR010732">
    <property type="entry name" value="T6SS_TssG-like"/>
</dbReference>
<evidence type="ECO:0000313" key="1">
    <source>
        <dbReference type="EMBL" id="MDQ0446955.1"/>
    </source>
</evidence>
<dbReference type="NCBIfam" id="TIGR03347">
    <property type="entry name" value="VI_chp_1"/>
    <property type="match status" value="1"/>
</dbReference>
<dbReference type="PANTHER" id="PTHR35564">
    <property type="match status" value="1"/>
</dbReference>
<keyword evidence="2" id="KW-1185">Reference proteome</keyword>
<proteinExistence type="predicted"/>